<name>A0A9N8EX96_9STRA</name>
<dbReference type="Pfam" id="PF12349">
    <property type="entry name" value="Sterol-sensing"/>
    <property type="match status" value="1"/>
</dbReference>
<feature type="transmembrane region" description="Helical" evidence="3">
    <location>
        <begin position="512"/>
        <end position="541"/>
    </location>
</feature>
<evidence type="ECO:0000256" key="1">
    <source>
        <dbReference type="ARBA" id="ARBA00005585"/>
    </source>
</evidence>
<organism evidence="5 6">
    <name type="scientific">Seminavis robusta</name>
    <dbReference type="NCBI Taxonomy" id="568900"/>
    <lineage>
        <taxon>Eukaryota</taxon>
        <taxon>Sar</taxon>
        <taxon>Stramenopiles</taxon>
        <taxon>Ochrophyta</taxon>
        <taxon>Bacillariophyta</taxon>
        <taxon>Bacillariophyceae</taxon>
        <taxon>Bacillariophycidae</taxon>
        <taxon>Naviculales</taxon>
        <taxon>Naviculaceae</taxon>
        <taxon>Seminavis</taxon>
    </lineage>
</organism>
<evidence type="ECO:0000313" key="5">
    <source>
        <dbReference type="EMBL" id="CAB9528936.1"/>
    </source>
</evidence>
<dbReference type="AlphaFoldDB" id="A0A9N8EX96"/>
<feature type="transmembrane region" description="Helical" evidence="3">
    <location>
        <begin position="447"/>
        <end position="467"/>
    </location>
</feature>
<sequence>MMMESSNNDTPPELETCATTESVELVPTPPADHPQQRIMSHPTEDSTVTSKPRSTKASVDGDDYCSSEVSSSNSHNGSCGYHQAPTTSDGILQMIDHTPSTHTQHRKTEGVFPIWTRMTDSMHHYITRFVVTLAVTAASRPRTVISAVILMSLALVGTGLFTNFHINVEETEIYAPFNSIPQYHMEWRDDVDKSGFLPSTRVTTIAIHANGANILGKEPMERVFTALDTVRNISGYKDICADGDYYDTLHDEFTCRIIGATRFWYHDTQLFYEQAKTEDDVIQTLSQTEYPPGIPADHEYVLGTLQRQENNGHGNGTITYVPAYFVYILLSIKEDKTELFELDVVEQLSKLQSAWDKEEGNILQLEFFAERSFSDEFTRAIEEDMFLVPVGFIMMAGFTCVVFFQSDRVQSRSGLGVGSVTTIAMSLMSGFGILFICGVPYTSMTTILPFIVFGVGLDDTFIIMGSYLRTDNTLDTVERVRLTMEDVGTSITTTTVTTMTAFILGLTSSVPAIYWLCLCAFPTIFIDFIYQITFFVAIVVLDEERIKQNREDICCCAKRPDVQLDGTSTDEINNQAASVGVVVQERHIADRIMASYAKFLMRPVVKGIVIVMFAYFFALCVYRTTMLTQEFDVTDLFPIGSYATDVLDAIQTYQERSLQVEIYFRDVNQSDPVIQSQMLEFVDQIAELPPFGEGPPVCWVRDFQTMRDSEYFSVVADLTFEEQVAFALEIPEIKEAYGMDIVHENGNISASRCIIVMRNSFLDAVDDQISVLNDQRAVTDAFPINQGRPVGSEAFFTFNQIYLMWEFYNIAVAELITTTVTSIVAVSIVALVFIPHWSALFFIVPMVAIVYIDLLGTMQVAGLHINAVTYVCLVISIGLIVDFLLHINLRYYESTFKTRDGKVKDTLETMGSSILLGGLSTFLGVIPLAFSSSTILRTVFTSLVSMVVLGVAHGLVLLPVVLSVIGPYDDVREDSSRRSFKKSVSTSFGGSIKQEAGYTFEVDSSDGGSPVKELKESSSETSSSQLA</sequence>
<keyword evidence="3" id="KW-1133">Transmembrane helix</keyword>
<comment type="similarity">
    <text evidence="1">Belongs to the patched family.</text>
</comment>
<feature type="transmembrane region" description="Helical" evidence="3">
    <location>
        <begin position="910"/>
        <end position="930"/>
    </location>
</feature>
<feature type="transmembrane region" description="Helical" evidence="3">
    <location>
        <begin position="942"/>
        <end position="968"/>
    </location>
</feature>
<keyword evidence="3" id="KW-0472">Membrane</keyword>
<keyword evidence="3" id="KW-0812">Transmembrane</keyword>
<evidence type="ECO:0000256" key="3">
    <source>
        <dbReference type="SAM" id="Phobius"/>
    </source>
</evidence>
<feature type="region of interest" description="Disordered" evidence="2">
    <location>
        <begin position="999"/>
        <end position="1027"/>
    </location>
</feature>
<evidence type="ECO:0000256" key="2">
    <source>
        <dbReference type="SAM" id="MobiDB-lite"/>
    </source>
</evidence>
<feature type="transmembrane region" description="Helical" evidence="3">
    <location>
        <begin position="385"/>
        <end position="404"/>
    </location>
</feature>
<gene>
    <name evidence="5" type="ORF">SEMRO_2359_G324700.1</name>
</gene>
<feature type="compositionally biased region" description="Polar residues" evidence="2">
    <location>
        <begin position="1"/>
        <end position="10"/>
    </location>
</feature>
<dbReference type="Gene3D" id="1.20.1640.10">
    <property type="entry name" value="Multidrug efflux transporter AcrB transmembrane domain"/>
    <property type="match status" value="2"/>
</dbReference>
<feature type="region of interest" description="Disordered" evidence="2">
    <location>
        <begin position="1"/>
        <end position="82"/>
    </location>
</feature>
<comment type="caution">
    <text evidence="5">The sequence shown here is derived from an EMBL/GenBank/DDBJ whole genome shotgun (WGS) entry which is preliminary data.</text>
</comment>
<feature type="domain" description="SSD" evidence="4">
    <location>
        <begin position="384"/>
        <end position="541"/>
    </location>
</feature>
<dbReference type="GO" id="GO:0016020">
    <property type="term" value="C:membrane"/>
    <property type="evidence" value="ECO:0007669"/>
    <property type="project" value="TreeGrafter"/>
</dbReference>
<protein>
    <submittedName>
        <fullName evidence="5">Pick C1-like protein 1</fullName>
    </submittedName>
</protein>
<feature type="transmembrane region" description="Helical" evidence="3">
    <location>
        <begin position="840"/>
        <end position="861"/>
    </location>
</feature>
<reference evidence="5" key="1">
    <citation type="submission" date="2020-06" db="EMBL/GenBank/DDBJ databases">
        <authorList>
            <consortium name="Plant Systems Biology data submission"/>
        </authorList>
    </citation>
    <scope>NUCLEOTIDE SEQUENCE</scope>
    <source>
        <strain evidence="5">D6</strain>
    </source>
</reference>
<feature type="transmembrane region" description="Helical" evidence="3">
    <location>
        <begin position="867"/>
        <end position="889"/>
    </location>
</feature>
<feature type="compositionally biased region" description="Low complexity" evidence="2">
    <location>
        <begin position="66"/>
        <end position="82"/>
    </location>
</feature>
<dbReference type="InterPro" id="IPR053958">
    <property type="entry name" value="HMGCR/SNAP/NPC1-like_SSD"/>
</dbReference>
<feature type="transmembrane region" description="Helical" evidence="3">
    <location>
        <begin position="599"/>
        <end position="618"/>
    </location>
</feature>
<dbReference type="EMBL" id="CAICTM010002357">
    <property type="protein sequence ID" value="CAB9528936.1"/>
    <property type="molecule type" value="Genomic_DNA"/>
</dbReference>
<feature type="compositionally biased region" description="Polar residues" evidence="2">
    <location>
        <begin position="45"/>
        <end position="57"/>
    </location>
</feature>
<feature type="transmembrane region" description="Helical" evidence="3">
    <location>
        <begin position="416"/>
        <end position="441"/>
    </location>
</feature>
<proteinExistence type="inferred from homology"/>
<dbReference type="PANTHER" id="PTHR10796:SF92">
    <property type="entry name" value="PATCHED-RELATED, ISOFORM A"/>
    <property type="match status" value="1"/>
</dbReference>
<dbReference type="SUPFAM" id="SSF82866">
    <property type="entry name" value="Multidrug efflux transporter AcrB transmembrane domain"/>
    <property type="match status" value="2"/>
</dbReference>
<keyword evidence="6" id="KW-1185">Reference proteome</keyword>
<dbReference type="Proteomes" id="UP001153069">
    <property type="component" value="Unassembled WGS sequence"/>
</dbReference>
<dbReference type="PROSITE" id="PS50156">
    <property type="entry name" value="SSD"/>
    <property type="match status" value="1"/>
</dbReference>
<feature type="transmembrane region" description="Helical" evidence="3">
    <location>
        <begin position="807"/>
        <end position="833"/>
    </location>
</feature>
<dbReference type="PANTHER" id="PTHR10796">
    <property type="entry name" value="PATCHED-RELATED"/>
    <property type="match status" value="1"/>
</dbReference>
<evidence type="ECO:0000313" key="6">
    <source>
        <dbReference type="Proteomes" id="UP001153069"/>
    </source>
</evidence>
<dbReference type="OrthoDB" id="190529at2759"/>
<feature type="transmembrane region" description="Helical" evidence="3">
    <location>
        <begin position="487"/>
        <end position="506"/>
    </location>
</feature>
<evidence type="ECO:0000259" key="4">
    <source>
        <dbReference type="PROSITE" id="PS50156"/>
    </source>
</evidence>
<accession>A0A9N8EX96</accession>
<dbReference type="InterPro" id="IPR000731">
    <property type="entry name" value="SSD"/>
</dbReference>
<dbReference type="InterPro" id="IPR051697">
    <property type="entry name" value="Patched_domain-protein"/>
</dbReference>